<dbReference type="InterPro" id="IPR008979">
    <property type="entry name" value="Galactose-bd-like_sf"/>
</dbReference>
<dbReference type="Pfam" id="PF03561">
    <property type="entry name" value="Allantoicase"/>
    <property type="match status" value="2"/>
</dbReference>
<accession>A0AAD5TN78</accession>
<protein>
    <recommendedName>
        <fullName evidence="2">Allantoicase domain-containing protein</fullName>
    </recommendedName>
</protein>
<dbReference type="Gene3D" id="2.60.120.260">
    <property type="entry name" value="Galactose-binding domain-like"/>
    <property type="match status" value="2"/>
</dbReference>
<dbReference type="FunFam" id="2.60.120.260:FF:000077">
    <property type="entry name" value="Probable allantoicase"/>
    <property type="match status" value="1"/>
</dbReference>
<dbReference type="Proteomes" id="UP001212152">
    <property type="component" value="Unassembled WGS sequence"/>
</dbReference>
<dbReference type="GO" id="GO:0004037">
    <property type="term" value="F:allantoicase activity"/>
    <property type="evidence" value="ECO:0007669"/>
    <property type="project" value="InterPro"/>
</dbReference>
<dbReference type="PANTHER" id="PTHR12045:SF3">
    <property type="entry name" value="INACTIVE ALLANTOICASE-RELATED"/>
    <property type="match status" value="1"/>
</dbReference>
<gene>
    <name evidence="3" type="ORF">HDU87_002086</name>
</gene>
<dbReference type="PANTHER" id="PTHR12045">
    <property type="entry name" value="ALLANTOICASE"/>
    <property type="match status" value="1"/>
</dbReference>
<dbReference type="HAMAP" id="MF_00813">
    <property type="entry name" value="Allantoicase"/>
    <property type="match status" value="1"/>
</dbReference>
<dbReference type="InterPro" id="IPR015908">
    <property type="entry name" value="Allantoicase_dom"/>
</dbReference>
<proteinExistence type="inferred from homology"/>
<dbReference type="InterPro" id="IPR005164">
    <property type="entry name" value="Allantoicase"/>
</dbReference>
<name>A0AAD5TN78_9FUNG</name>
<sequence>MPSAPAPDHPFGTLTNLSCASVGTKILFATDDFFSPAENFLSPAPPVFDPSTFTAFGKEMDGWETRRKRTLGHDWCLIKLGLPGSIVGFEIDTAFFTGNQTPGISVQAAELAGDLRLTRVGAIGSACSPAELEAAERVGSERWEEVVPYTKLGPGYEEERYHFVKVDAAAAGKRFTHLRVNYWPDGGVARFRTYGLVSKDWKSVQPDQIVDLAHVENGGRAVSFSNAHYGHPRNLIAPGRSLTMAGGWETARNPDRPKTYVCDAVTGQLIIPGKHWAILELGHCGTITSIEIDTHLFKGNFPESAIVEGAVITDAALAETNSDAVVWSTLVPRTKLGPHAQVNFDVSSTSPVTHVRVTMFPDGGISRVRVLGRISSGVNVA</sequence>
<evidence type="ECO:0000313" key="3">
    <source>
        <dbReference type="EMBL" id="KAJ3180209.1"/>
    </source>
</evidence>
<keyword evidence="4" id="KW-1185">Reference proteome</keyword>
<dbReference type="NCBIfam" id="TIGR02961">
    <property type="entry name" value="allantoicase"/>
    <property type="match status" value="1"/>
</dbReference>
<organism evidence="3 4">
    <name type="scientific">Geranomyces variabilis</name>
    <dbReference type="NCBI Taxonomy" id="109894"/>
    <lineage>
        <taxon>Eukaryota</taxon>
        <taxon>Fungi</taxon>
        <taxon>Fungi incertae sedis</taxon>
        <taxon>Chytridiomycota</taxon>
        <taxon>Chytridiomycota incertae sedis</taxon>
        <taxon>Chytridiomycetes</taxon>
        <taxon>Spizellomycetales</taxon>
        <taxon>Powellomycetaceae</taxon>
        <taxon>Geranomyces</taxon>
    </lineage>
</organism>
<evidence type="ECO:0000259" key="2">
    <source>
        <dbReference type="Pfam" id="PF03561"/>
    </source>
</evidence>
<comment type="caution">
    <text evidence="3">The sequence shown here is derived from an EMBL/GenBank/DDBJ whole genome shotgun (WGS) entry which is preliminary data.</text>
</comment>
<dbReference type="GO" id="GO:0000256">
    <property type="term" value="P:allantoin catabolic process"/>
    <property type="evidence" value="ECO:0007669"/>
    <property type="project" value="InterPro"/>
</dbReference>
<feature type="domain" description="Allantoicase" evidence="2">
    <location>
        <begin position="218"/>
        <end position="374"/>
    </location>
</feature>
<dbReference type="PIRSF" id="PIRSF016516">
    <property type="entry name" value="Allantoicase"/>
    <property type="match status" value="1"/>
</dbReference>
<comment type="similarity">
    <text evidence="1">Belongs to the allantoicase family.</text>
</comment>
<dbReference type="SUPFAM" id="SSF49785">
    <property type="entry name" value="Galactose-binding domain-like"/>
    <property type="match status" value="2"/>
</dbReference>
<feature type="domain" description="Allantoicase" evidence="2">
    <location>
        <begin position="23"/>
        <end position="197"/>
    </location>
</feature>
<evidence type="ECO:0000313" key="4">
    <source>
        <dbReference type="Proteomes" id="UP001212152"/>
    </source>
</evidence>
<dbReference type="AlphaFoldDB" id="A0AAD5TN78"/>
<evidence type="ECO:0000256" key="1">
    <source>
        <dbReference type="ARBA" id="ARBA00009242"/>
    </source>
</evidence>
<reference evidence="3" key="1">
    <citation type="submission" date="2020-05" db="EMBL/GenBank/DDBJ databases">
        <title>Phylogenomic resolution of chytrid fungi.</title>
        <authorList>
            <person name="Stajich J.E."/>
            <person name="Amses K."/>
            <person name="Simmons R."/>
            <person name="Seto K."/>
            <person name="Myers J."/>
            <person name="Bonds A."/>
            <person name="Quandt C.A."/>
            <person name="Barry K."/>
            <person name="Liu P."/>
            <person name="Grigoriev I."/>
            <person name="Longcore J.E."/>
            <person name="James T.Y."/>
        </authorList>
    </citation>
    <scope>NUCLEOTIDE SEQUENCE</scope>
    <source>
        <strain evidence="3">JEL0379</strain>
    </source>
</reference>
<dbReference type="EMBL" id="JADGJQ010000017">
    <property type="protein sequence ID" value="KAJ3180209.1"/>
    <property type="molecule type" value="Genomic_DNA"/>
</dbReference>